<proteinExistence type="predicted"/>
<evidence type="ECO:0000313" key="1">
    <source>
        <dbReference type="EMBL" id="VAV95057.1"/>
    </source>
</evidence>
<dbReference type="EMBL" id="UOED01000096">
    <property type="protein sequence ID" value="VAV95057.1"/>
    <property type="molecule type" value="Genomic_DNA"/>
</dbReference>
<accession>A0A3B0RSC8</accession>
<evidence type="ECO:0008006" key="2">
    <source>
        <dbReference type="Google" id="ProtNLM"/>
    </source>
</evidence>
<organism evidence="1">
    <name type="scientific">hydrothermal vent metagenome</name>
    <dbReference type="NCBI Taxonomy" id="652676"/>
    <lineage>
        <taxon>unclassified sequences</taxon>
        <taxon>metagenomes</taxon>
        <taxon>ecological metagenomes</taxon>
    </lineage>
</organism>
<sequence>MNYVILDDFEVKNLQEKVNDYIKKGYRPIGGIATANQKDGFIEYLQAMQEID</sequence>
<gene>
    <name evidence="1" type="ORF">MNBD_ALPHA02-1529</name>
</gene>
<dbReference type="AlphaFoldDB" id="A0A3B0RSC8"/>
<name>A0A3B0RSC8_9ZZZZ</name>
<reference evidence="1" key="1">
    <citation type="submission" date="2018-06" db="EMBL/GenBank/DDBJ databases">
        <authorList>
            <person name="Zhirakovskaya E."/>
        </authorList>
    </citation>
    <scope>NUCLEOTIDE SEQUENCE</scope>
</reference>
<protein>
    <recommendedName>
        <fullName evidence="2">DUF1737 domain-containing protein</fullName>
    </recommendedName>
</protein>